<dbReference type="InterPro" id="IPR009057">
    <property type="entry name" value="Homeodomain-like_sf"/>
</dbReference>
<keyword evidence="1" id="KW-0805">Transcription regulation</keyword>
<dbReference type="PANTHER" id="PTHR30055">
    <property type="entry name" value="HTH-TYPE TRANSCRIPTIONAL REGULATOR RUTR"/>
    <property type="match status" value="1"/>
</dbReference>
<sequence>MASQTVVQDDLSPAERRRRRVRDSIIGAAEEIFAEEGEAGLSMRRIAERIDYSPAALYKYFDSKEALFKEIREGFFERLLKRMQEVCDSIESGPMLCTACLRAYVETGLEQPGHYRLAFAGFSGEMDVAQDTYAFAASEHLRQMISESVQAGWFRDVDLDVASTSVWSSAHGLTILAVSIPDFPREKPGRRELELDELIDFHSEMMMRGLGAARLIGKLDAGERF</sequence>
<dbReference type="GO" id="GO:0000976">
    <property type="term" value="F:transcription cis-regulatory region binding"/>
    <property type="evidence" value="ECO:0007669"/>
    <property type="project" value="TreeGrafter"/>
</dbReference>
<organism evidence="6 7">
    <name type="scientific">Alkalicaulis satelles</name>
    <dbReference type="NCBI Taxonomy" id="2609175"/>
    <lineage>
        <taxon>Bacteria</taxon>
        <taxon>Pseudomonadati</taxon>
        <taxon>Pseudomonadota</taxon>
        <taxon>Alphaproteobacteria</taxon>
        <taxon>Maricaulales</taxon>
        <taxon>Maricaulaceae</taxon>
        <taxon>Alkalicaulis</taxon>
    </lineage>
</organism>
<evidence type="ECO:0000259" key="5">
    <source>
        <dbReference type="PROSITE" id="PS50977"/>
    </source>
</evidence>
<dbReference type="InterPro" id="IPR036271">
    <property type="entry name" value="Tet_transcr_reg_TetR-rel_C_sf"/>
</dbReference>
<dbReference type="Pfam" id="PF13305">
    <property type="entry name" value="TetR_C_33"/>
    <property type="match status" value="1"/>
</dbReference>
<comment type="caution">
    <text evidence="6">The sequence shown here is derived from an EMBL/GenBank/DDBJ whole genome shotgun (WGS) entry which is preliminary data.</text>
</comment>
<dbReference type="Pfam" id="PF00440">
    <property type="entry name" value="TetR_N"/>
    <property type="match status" value="1"/>
</dbReference>
<evidence type="ECO:0000256" key="3">
    <source>
        <dbReference type="ARBA" id="ARBA00023163"/>
    </source>
</evidence>
<evidence type="ECO:0000256" key="4">
    <source>
        <dbReference type="PROSITE-ProRule" id="PRU00335"/>
    </source>
</evidence>
<evidence type="ECO:0000256" key="2">
    <source>
        <dbReference type="ARBA" id="ARBA00023125"/>
    </source>
</evidence>
<protein>
    <submittedName>
        <fullName evidence="6">Helix-turn-helix transcriptional regulator</fullName>
    </submittedName>
</protein>
<accession>A0A5M6ZBF2</accession>
<dbReference type="RefSeq" id="WP_150023853.1">
    <property type="nucleotide sequence ID" value="NZ_VWOJ01000004.1"/>
</dbReference>
<dbReference type="InterPro" id="IPR001647">
    <property type="entry name" value="HTH_TetR"/>
</dbReference>
<proteinExistence type="predicted"/>
<name>A0A5M6ZBF2_9PROT</name>
<evidence type="ECO:0000256" key="1">
    <source>
        <dbReference type="ARBA" id="ARBA00023015"/>
    </source>
</evidence>
<gene>
    <name evidence="6" type="ORF">F1654_12315</name>
</gene>
<keyword evidence="3" id="KW-0804">Transcription</keyword>
<dbReference type="EMBL" id="VWOJ01000004">
    <property type="protein sequence ID" value="KAA5801665.1"/>
    <property type="molecule type" value="Genomic_DNA"/>
</dbReference>
<reference evidence="6 7" key="1">
    <citation type="submission" date="2019-09" db="EMBL/GenBank/DDBJ databases">
        <authorList>
            <person name="Kevbrin V."/>
            <person name="Grouzdev D.S."/>
        </authorList>
    </citation>
    <scope>NUCLEOTIDE SEQUENCE [LARGE SCALE GENOMIC DNA]</scope>
    <source>
        <strain evidence="6 7">G-192</strain>
    </source>
</reference>
<dbReference type="InterPro" id="IPR025996">
    <property type="entry name" value="MT1864/Rv1816-like_C"/>
</dbReference>
<evidence type="ECO:0000313" key="7">
    <source>
        <dbReference type="Proteomes" id="UP000325122"/>
    </source>
</evidence>
<dbReference type="PROSITE" id="PS50977">
    <property type="entry name" value="HTH_TETR_2"/>
    <property type="match status" value="1"/>
</dbReference>
<dbReference type="PANTHER" id="PTHR30055:SF212">
    <property type="entry name" value="TETR-FAMILY FAMILY TRANSCRIPTIONAL REGULATOR"/>
    <property type="match status" value="1"/>
</dbReference>
<dbReference type="GO" id="GO:0003700">
    <property type="term" value="F:DNA-binding transcription factor activity"/>
    <property type="evidence" value="ECO:0007669"/>
    <property type="project" value="TreeGrafter"/>
</dbReference>
<dbReference type="Gene3D" id="1.10.357.10">
    <property type="entry name" value="Tetracycline Repressor, domain 2"/>
    <property type="match status" value="1"/>
</dbReference>
<dbReference type="SUPFAM" id="SSF46689">
    <property type="entry name" value="Homeodomain-like"/>
    <property type="match status" value="1"/>
</dbReference>
<dbReference type="Proteomes" id="UP000325122">
    <property type="component" value="Unassembled WGS sequence"/>
</dbReference>
<dbReference type="PRINTS" id="PR00455">
    <property type="entry name" value="HTHTETR"/>
</dbReference>
<keyword evidence="7" id="KW-1185">Reference proteome</keyword>
<feature type="domain" description="HTH tetR-type" evidence="5">
    <location>
        <begin position="19"/>
        <end position="79"/>
    </location>
</feature>
<feature type="DNA-binding region" description="H-T-H motif" evidence="4">
    <location>
        <begin position="42"/>
        <end position="61"/>
    </location>
</feature>
<evidence type="ECO:0000313" key="6">
    <source>
        <dbReference type="EMBL" id="KAA5801665.1"/>
    </source>
</evidence>
<dbReference type="AlphaFoldDB" id="A0A5M6ZBF2"/>
<keyword evidence="2 4" id="KW-0238">DNA-binding</keyword>
<dbReference type="SUPFAM" id="SSF48498">
    <property type="entry name" value="Tetracyclin repressor-like, C-terminal domain"/>
    <property type="match status" value="1"/>
</dbReference>
<dbReference type="InterPro" id="IPR050109">
    <property type="entry name" value="HTH-type_TetR-like_transc_reg"/>
</dbReference>